<dbReference type="Proteomes" id="UP000762676">
    <property type="component" value="Unassembled WGS sequence"/>
</dbReference>
<keyword evidence="3" id="KW-0328">Glycosyltransferase</keyword>
<keyword evidence="3" id="KW-0808">Transferase</keyword>
<evidence type="ECO:0000256" key="4">
    <source>
        <dbReference type="ARBA" id="ARBA00022692"/>
    </source>
</evidence>
<comment type="subcellular location">
    <subcellularLocation>
        <location evidence="1">Membrane</location>
        <topology evidence="1">Multi-pass membrane protein</topology>
    </subcellularLocation>
</comment>
<dbReference type="AlphaFoldDB" id="A0AAV4H7N8"/>
<dbReference type="GO" id="GO:0071944">
    <property type="term" value="C:cell periphery"/>
    <property type="evidence" value="ECO:0007669"/>
    <property type="project" value="TreeGrafter"/>
</dbReference>
<proteinExistence type="predicted"/>
<sequence length="135" mass="15023">MAKTWVKFLGNKTICNDFSLYLLDFWLVKSSQNIIGSVTCCPGCFSIYRGEALAGVVDAFSQPPQSAFQSLVMDHGEDRWLCTLLMRQGWRLAYSCSAKNSTHCPETVGEFLRRVALLRSNSNRAFLNIGGAIGF</sequence>
<evidence type="ECO:0000256" key="6">
    <source>
        <dbReference type="ARBA" id="ARBA00023136"/>
    </source>
</evidence>
<protein>
    <recommendedName>
        <fullName evidence="2">chitin synthase</fullName>
        <ecNumber evidence="2">2.4.1.16</ecNumber>
    </recommendedName>
</protein>
<dbReference type="GO" id="GO:0006031">
    <property type="term" value="P:chitin biosynthetic process"/>
    <property type="evidence" value="ECO:0007669"/>
    <property type="project" value="TreeGrafter"/>
</dbReference>
<keyword evidence="4" id="KW-0812">Transmembrane</keyword>
<keyword evidence="5" id="KW-1133">Transmembrane helix</keyword>
<name>A0AAV4H7N8_9GAST</name>
<dbReference type="Pfam" id="PF03142">
    <property type="entry name" value="Chitin_synth_2"/>
    <property type="match status" value="1"/>
</dbReference>
<accession>A0AAV4H7N8</accession>
<evidence type="ECO:0000256" key="3">
    <source>
        <dbReference type="ARBA" id="ARBA00022676"/>
    </source>
</evidence>
<dbReference type="EMBL" id="BMAT01012505">
    <property type="protein sequence ID" value="GFR93579.1"/>
    <property type="molecule type" value="Genomic_DNA"/>
</dbReference>
<evidence type="ECO:0000256" key="2">
    <source>
        <dbReference type="ARBA" id="ARBA00012543"/>
    </source>
</evidence>
<evidence type="ECO:0000313" key="8">
    <source>
        <dbReference type="Proteomes" id="UP000762676"/>
    </source>
</evidence>
<dbReference type="InterPro" id="IPR004835">
    <property type="entry name" value="Chitin_synth"/>
</dbReference>
<evidence type="ECO:0000256" key="5">
    <source>
        <dbReference type="ARBA" id="ARBA00022989"/>
    </source>
</evidence>
<organism evidence="7 8">
    <name type="scientific">Elysia marginata</name>
    <dbReference type="NCBI Taxonomy" id="1093978"/>
    <lineage>
        <taxon>Eukaryota</taxon>
        <taxon>Metazoa</taxon>
        <taxon>Spiralia</taxon>
        <taxon>Lophotrochozoa</taxon>
        <taxon>Mollusca</taxon>
        <taxon>Gastropoda</taxon>
        <taxon>Heterobranchia</taxon>
        <taxon>Euthyneura</taxon>
        <taxon>Panpulmonata</taxon>
        <taxon>Sacoglossa</taxon>
        <taxon>Placobranchoidea</taxon>
        <taxon>Plakobranchidae</taxon>
        <taxon>Elysia</taxon>
    </lineage>
</organism>
<dbReference type="PANTHER" id="PTHR22914">
    <property type="entry name" value="CHITIN SYNTHASE"/>
    <property type="match status" value="1"/>
</dbReference>
<dbReference type="InterPro" id="IPR029044">
    <property type="entry name" value="Nucleotide-diphossugar_trans"/>
</dbReference>
<keyword evidence="8" id="KW-1185">Reference proteome</keyword>
<evidence type="ECO:0000256" key="1">
    <source>
        <dbReference type="ARBA" id="ARBA00004141"/>
    </source>
</evidence>
<gene>
    <name evidence="7" type="ORF">ElyMa_006229200</name>
</gene>
<comment type="caution">
    <text evidence="7">The sequence shown here is derived from an EMBL/GenBank/DDBJ whole genome shotgun (WGS) entry which is preliminary data.</text>
</comment>
<dbReference type="GO" id="GO:0004100">
    <property type="term" value="F:chitin synthase activity"/>
    <property type="evidence" value="ECO:0007669"/>
    <property type="project" value="UniProtKB-EC"/>
</dbReference>
<dbReference type="EC" id="2.4.1.16" evidence="2"/>
<dbReference type="PANTHER" id="PTHR22914:SF41">
    <property type="entry name" value="CHITIN SYNTHASE 7"/>
    <property type="match status" value="1"/>
</dbReference>
<dbReference type="SUPFAM" id="SSF53448">
    <property type="entry name" value="Nucleotide-diphospho-sugar transferases"/>
    <property type="match status" value="1"/>
</dbReference>
<dbReference type="GO" id="GO:0016020">
    <property type="term" value="C:membrane"/>
    <property type="evidence" value="ECO:0007669"/>
    <property type="project" value="UniProtKB-SubCell"/>
</dbReference>
<keyword evidence="6" id="KW-0472">Membrane</keyword>
<reference evidence="7 8" key="1">
    <citation type="journal article" date="2021" name="Elife">
        <title>Chloroplast acquisition without the gene transfer in kleptoplastic sea slugs, Plakobranchus ocellatus.</title>
        <authorList>
            <person name="Maeda T."/>
            <person name="Takahashi S."/>
            <person name="Yoshida T."/>
            <person name="Shimamura S."/>
            <person name="Takaki Y."/>
            <person name="Nagai Y."/>
            <person name="Toyoda A."/>
            <person name="Suzuki Y."/>
            <person name="Arimoto A."/>
            <person name="Ishii H."/>
            <person name="Satoh N."/>
            <person name="Nishiyama T."/>
            <person name="Hasebe M."/>
            <person name="Maruyama T."/>
            <person name="Minagawa J."/>
            <person name="Obokata J."/>
            <person name="Shigenobu S."/>
        </authorList>
    </citation>
    <scope>NUCLEOTIDE SEQUENCE [LARGE SCALE GENOMIC DNA]</scope>
</reference>
<evidence type="ECO:0000313" key="7">
    <source>
        <dbReference type="EMBL" id="GFR93579.1"/>
    </source>
</evidence>